<dbReference type="Pfam" id="PF02872">
    <property type="entry name" value="5_nucleotid_C"/>
    <property type="match status" value="1"/>
</dbReference>
<dbReference type="InterPro" id="IPR029052">
    <property type="entry name" value="Metallo-depent_PP-like"/>
</dbReference>
<dbReference type="InterPro" id="IPR005135">
    <property type="entry name" value="Endo/exonuclease/phosphatase"/>
</dbReference>
<evidence type="ECO:0000259" key="4">
    <source>
        <dbReference type="Pfam" id="PF13290"/>
    </source>
</evidence>
<protein>
    <submittedName>
        <fullName evidence="6">5'-nucleotidase C-terminal domain-containing protein</fullName>
    </submittedName>
</protein>
<sequence>MIKNIRKRVSILLVGLLVLNLLNLGAFSQVFASDKFVETFDNLTSISKNSYEDGSFEGENGLTWTYVQSRDELDYSIDGDGIMLRRSSDNSSIESNTISGGVNSFSVDLKKGFTGGGDRQVALYINDELKATSEAFDDTDVHTFSVDHLNVHGDVTIKLVNTTSKQIVLDNITWTSNDGEETQVSPVKASITGEVEEGTEVELSTYTEDASIYYTTDGTEPTESSSLYENPVVISKPMTIKAVAIKEGLDNSEIASFVFTIKEPLKVSEIADVRQLDQDSEAKIEGNVTASFESGGQTNLFVQDDTAAIVVRGNIAASIGDRISAQGTVSEFYGMAQLYVNEITAVTEGEGTPTPQVITSADFAEDVEAELVKIENFTINELDKYGEFTATDSQGTFKLDPQDENLLKVGKKYDSITGVIDYNFGEYKLIPRSSEDIELYPLAVYASAESGTIVRGTEVSLETPSENGTIYYTIDGTEPTAEYGIEYNGAIKVTEDLMIKAMVVVDGQTSEVATYTYEVIESLNGVAIHDIQGARHLSLYDGKAVENVEGIVTHVKGISGFYMESAEADDDERTSEGIYVYMKDSNVKVGDLVKVDGEVTEYREDGYDDAADLLTTQIKGSNVTVQSSGNELPEPVVIGEDLTPPAKIIDNDAFAQFDPEEDAIDFYESLEGMRIVLEDAVSVGHPKYGDLPVVIEDTVDAYRTEAGGVLITEEDFNPERIMVMVPEDSDIKTGDQFDGKITGVVTYDYSNFKVLPTEEIPEIIPSDLKQPITSIEKNEDKLTIASYNIENYSTTTSDEKTEKLAKSMINNLKNPDIIGLVEVQDNNGPTDDGTTDASQSYEKLIAAIEAAGGPTYKFTDIAPADKEDGGQPGGNIRVGYIYNPERVSLVEKEAGDATTAVGYEENGLTVNPGRIDPTNEAFSNSRKSLAAEFEFNGERVILINNHLNSKRGDGALYGSEQPVVLGSEPSRIAKAEVINGFIDDVMEVNPDANVVVLGDMNDFEFSAPIDALKDEELTNMVDLLPKEERYTYNYQGNNQVLDHILVSNHMVEETEIDIVNINSDFTESLGAASDHDPLLIQTDLDKEKEITLLHTNDTHSKVWEDKYAGMGFAKIATLVEQYEEANPNTLVLDAGDTFHGTTFSTLVEGTSIVEVMNEIGYDAMAAGNHDFNYGYERLLELAGLTEFPVLSANVVYEETGEHLLKPYTIEEVDGIKIGIFGLTTPETTYKTHPANVEGIEFLDPADVANEMVAELEKQNVDTIVALTHLGTDASSTDTSIKVANEAPGIDLIVDGHSHTVDNIDEHGNGTLIVSAGEYTENLGVVNLTFENGELVSKESEMITKEEAEEMGIEEDPEVKALIDEIDAEHDEILSEVIGSTDVVLDGEREQVRAGETNLGNLITDAMLSETGADVALMNGGGIRSSVDQGEITKGEVITVLPFGNYITTIEVTGQTLLDALEHGTSSYPEVSGAFPHVAGMTFAIDTEQPAGERVHSVKIDGTPLDIEATYTLATNDFLAAGGDDYTMFIGAEISGEFGALDEVLIDYIAKHSPVSPAVEGRIIEKAVDDTDDGHEIIDRIIDIAISVYEYLKEKFWGFFDRIFNK</sequence>
<dbReference type="PANTHER" id="PTHR42834">
    <property type="entry name" value="ENDONUCLEASE/EXONUCLEASE/PHOSPHATASE FAMILY PROTEIN (AFU_ORTHOLOGUE AFUA_3G09210)"/>
    <property type="match status" value="1"/>
</dbReference>
<dbReference type="InterPro" id="IPR008334">
    <property type="entry name" value="5'-Nucleotdase_C"/>
</dbReference>
<dbReference type="Pfam" id="PF19580">
    <property type="entry name" value="Exo_endo_phos_3"/>
    <property type="match status" value="1"/>
</dbReference>
<dbReference type="InterPro" id="IPR036691">
    <property type="entry name" value="Endo/exonu/phosph_ase_sf"/>
</dbReference>
<dbReference type="SUPFAM" id="SSF56300">
    <property type="entry name" value="Metallo-dependent phosphatases"/>
    <property type="match status" value="1"/>
</dbReference>
<evidence type="ECO:0000313" key="7">
    <source>
        <dbReference type="Proteomes" id="UP001197974"/>
    </source>
</evidence>
<evidence type="ECO:0000256" key="1">
    <source>
        <dbReference type="ARBA" id="ARBA00022729"/>
    </source>
</evidence>
<evidence type="ECO:0000259" key="2">
    <source>
        <dbReference type="Pfam" id="PF00149"/>
    </source>
</evidence>
<dbReference type="InterPro" id="IPR059177">
    <property type="entry name" value="GH29D-like_dom"/>
</dbReference>
<feature type="domain" description="Endonuclease/exonuclease/phosphatase" evidence="5">
    <location>
        <begin position="916"/>
        <end position="1055"/>
    </location>
</feature>
<evidence type="ECO:0000259" key="5">
    <source>
        <dbReference type="Pfam" id="PF19580"/>
    </source>
</evidence>
<dbReference type="SUPFAM" id="SSF55816">
    <property type="entry name" value="5'-nucleotidase (syn. UDP-sugar hydrolase), C-terminal domain"/>
    <property type="match status" value="1"/>
</dbReference>
<dbReference type="InterPro" id="IPR036907">
    <property type="entry name" value="5'-Nucleotdase_C_sf"/>
</dbReference>
<dbReference type="Gene3D" id="3.90.780.10">
    <property type="entry name" value="5'-Nucleotidase, C-terminal domain"/>
    <property type="match status" value="1"/>
</dbReference>
<dbReference type="Gene3D" id="3.60.10.10">
    <property type="entry name" value="Endonuclease/exonuclease/phosphatase"/>
    <property type="match status" value="1"/>
</dbReference>
<dbReference type="EMBL" id="CP129013">
    <property type="protein sequence ID" value="WLR41374.1"/>
    <property type="molecule type" value="Genomic_DNA"/>
</dbReference>
<dbReference type="PANTHER" id="PTHR42834:SF1">
    <property type="entry name" value="ENDONUCLEASE_EXONUCLEASE_PHOSPHATASE FAMILY PROTEIN (AFU_ORTHOLOGUE AFUA_3G09210)"/>
    <property type="match status" value="1"/>
</dbReference>
<feature type="domain" description="5'-Nucleotidase C-terminal" evidence="3">
    <location>
        <begin position="1376"/>
        <end position="1528"/>
    </location>
</feature>
<feature type="domain" description="GH29D-like beta-sandwich" evidence="4">
    <location>
        <begin position="193"/>
        <end position="255"/>
    </location>
</feature>
<dbReference type="InterPro" id="IPR006146">
    <property type="entry name" value="5'-Nucleotdase_CS"/>
</dbReference>
<gene>
    <name evidence="6" type="ORF">LC087_10675</name>
</gene>
<dbReference type="PRINTS" id="PR01607">
    <property type="entry name" value="APYRASEFAMLY"/>
</dbReference>
<dbReference type="InterPro" id="IPR004843">
    <property type="entry name" value="Calcineurin-like_PHP"/>
</dbReference>
<feature type="domain" description="Calcineurin-like phosphoesterase" evidence="2">
    <location>
        <begin position="1091"/>
        <end position="1299"/>
    </location>
</feature>
<keyword evidence="1" id="KW-0732">Signal</keyword>
<dbReference type="CDD" id="cd04486">
    <property type="entry name" value="YhcR_OBF_like"/>
    <property type="match status" value="1"/>
</dbReference>
<organism evidence="6 7">
    <name type="scientific">Bacillus carboniphilus</name>
    <dbReference type="NCBI Taxonomy" id="86663"/>
    <lineage>
        <taxon>Bacteria</taxon>
        <taxon>Bacillati</taxon>
        <taxon>Bacillota</taxon>
        <taxon>Bacilli</taxon>
        <taxon>Bacillales</taxon>
        <taxon>Bacillaceae</taxon>
        <taxon>Bacillus</taxon>
    </lineage>
</organism>
<dbReference type="CDD" id="cd00845">
    <property type="entry name" value="MPP_UshA_N_like"/>
    <property type="match status" value="1"/>
</dbReference>
<reference evidence="6 7" key="1">
    <citation type="submission" date="2023-06" db="EMBL/GenBank/DDBJ databases">
        <title>Five Gram-positive bacteria isolated from mangrove sediments in Shenzhen, Guangdong, China.</title>
        <authorList>
            <person name="Yu S."/>
            <person name="Zheng W."/>
            <person name="Huang Y."/>
        </authorList>
    </citation>
    <scope>NUCLEOTIDE SEQUENCE [LARGE SCALE GENOMIC DNA]</scope>
    <source>
        <strain evidence="6 7">SaN35-3</strain>
    </source>
</reference>
<accession>A0ABY9JPP4</accession>
<dbReference type="Proteomes" id="UP001197974">
    <property type="component" value="Chromosome"/>
</dbReference>
<keyword evidence="7" id="KW-1185">Reference proteome</keyword>
<dbReference type="Pfam" id="PF00149">
    <property type="entry name" value="Metallophos"/>
    <property type="match status" value="1"/>
</dbReference>
<proteinExistence type="predicted"/>
<evidence type="ECO:0000313" key="6">
    <source>
        <dbReference type="EMBL" id="WLR41374.1"/>
    </source>
</evidence>
<dbReference type="InterPro" id="IPR006179">
    <property type="entry name" value="5_nucleotidase/apyrase"/>
</dbReference>
<dbReference type="RefSeq" id="WP_226541149.1">
    <property type="nucleotide sequence ID" value="NZ_CP129013.1"/>
</dbReference>
<dbReference type="Pfam" id="PF13290">
    <property type="entry name" value="CHB_HEX_C_1"/>
    <property type="match status" value="2"/>
</dbReference>
<evidence type="ECO:0000259" key="3">
    <source>
        <dbReference type="Pfam" id="PF02872"/>
    </source>
</evidence>
<dbReference type="Gene3D" id="3.60.21.10">
    <property type="match status" value="1"/>
</dbReference>
<dbReference type="PROSITE" id="PS00785">
    <property type="entry name" value="5_NUCLEOTIDASE_1"/>
    <property type="match status" value="1"/>
</dbReference>
<dbReference type="SUPFAM" id="SSF56219">
    <property type="entry name" value="DNase I-like"/>
    <property type="match status" value="1"/>
</dbReference>
<name>A0ABY9JPP4_9BACI</name>
<feature type="domain" description="GH29D-like beta-sandwich" evidence="4">
    <location>
        <begin position="449"/>
        <end position="513"/>
    </location>
</feature>